<organism evidence="1 2">
    <name type="scientific">Beta vulgaris subsp. vulgaris</name>
    <name type="common">Beet</name>
    <dbReference type="NCBI Taxonomy" id="3555"/>
    <lineage>
        <taxon>Eukaryota</taxon>
        <taxon>Viridiplantae</taxon>
        <taxon>Streptophyta</taxon>
        <taxon>Embryophyta</taxon>
        <taxon>Tracheophyta</taxon>
        <taxon>Spermatophyta</taxon>
        <taxon>Magnoliopsida</taxon>
        <taxon>eudicotyledons</taxon>
        <taxon>Gunneridae</taxon>
        <taxon>Pentapetalae</taxon>
        <taxon>Caryophyllales</taxon>
        <taxon>Chenopodiaceae</taxon>
        <taxon>Betoideae</taxon>
        <taxon>Beta</taxon>
    </lineage>
</organism>
<dbReference type="Proteomes" id="UP000035740">
    <property type="component" value="Unassembled WGS sequence"/>
</dbReference>
<proteinExistence type="predicted"/>
<protein>
    <submittedName>
        <fullName evidence="1">Uncharacterized protein</fullName>
    </submittedName>
</protein>
<evidence type="ECO:0000313" key="1">
    <source>
        <dbReference type="EMBL" id="KMS94233.1"/>
    </source>
</evidence>
<dbReference type="EMBL" id="KQ095091">
    <property type="protein sequence ID" value="KMS94233.1"/>
    <property type="molecule type" value="Genomic_DNA"/>
</dbReference>
<dbReference type="AlphaFoldDB" id="A0A0J8B2Z8"/>
<dbReference type="Gramene" id="KMS94233">
    <property type="protein sequence ID" value="KMS94233"/>
    <property type="gene ID" value="BVRB_023470"/>
</dbReference>
<feature type="non-terminal residue" evidence="1">
    <location>
        <position position="206"/>
    </location>
</feature>
<name>A0A0J8B2Z8_BETVV</name>
<reference evidence="1 2" key="1">
    <citation type="journal article" date="2014" name="Nature">
        <title>The genome of the recently domesticated crop plant sugar beet (Beta vulgaris).</title>
        <authorList>
            <person name="Dohm J.C."/>
            <person name="Minoche A.E."/>
            <person name="Holtgrawe D."/>
            <person name="Capella-Gutierrez S."/>
            <person name="Zakrzewski F."/>
            <person name="Tafer H."/>
            <person name="Rupp O."/>
            <person name="Sorensen T.R."/>
            <person name="Stracke R."/>
            <person name="Reinhardt R."/>
            <person name="Goesmann A."/>
            <person name="Kraft T."/>
            <person name="Schulz B."/>
            <person name="Stadler P.F."/>
            <person name="Schmidt T."/>
            <person name="Gabaldon T."/>
            <person name="Lehrach H."/>
            <person name="Weisshaar B."/>
            <person name="Himmelbauer H."/>
        </authorList>
    </citation>
    <scope>NUCLEOTIDE SEQUENCE [LARGE SCALE GENOMIC DNA]</scope>
    <source>
        <tissue evidence="1">Taproot</tissue>
    </source>
</reference>
<keyword evidence="2" id="KW-1185">Reference proteome</keyword>
<accession>A0A0J8B2Z8</accession>
<evidence type="ECO:0000313" key="2">
    <source>
        <dbReference type="Proteomes" id="UP000035740"/>
    </source>
</evidence>
<sequence length="206" mass="23675">MIIAGGILITSKDKKVSDFGRQLAKLALDLIANISPFVRNWRFSNDQNGNNTLLNALLAYKFRFDDTDIQTLRYLVNKMDEEVLNTLNAKPQSALELAIFAYEDEELLLFSLRQRTSKENQLSALKNSFNKVDVFTWVSVFGPICKDFIVENGYNMERTFARLGIPYVDEVDFYLRINFFIAQKPFLPSFMILFDIECQAALEVLG</sequence>
<gene>
    <name evidence="1" type="ORF">BVRB_023470</name>
</gene>